<organism evidence="1 2">
    <name type="scientific">Actinomadura mexicana</name>
    <dbReference type="NCBI Taxonomy" id="134959"/>
    <lineage>
        <taxon>Bacteria</taxon>
        <taxon>Bacillati</taxon>
        <taxon>Actinomycetota</taxon>
        <taxon>Actinomycetes</taxon>
        <taxon>Streptosporangiales</taxon>
        <taxon>Thermomonosporaceae</taxon>
        <taxon>Actinomadura</taxon>
    </lineage>
</organism>
<evidence type="ECO:0000313" key="1">
    <source>
        <dbReference type="EMBL" id="SNS34304.1"/>
    </source>
</evidence>
<evidence type="ECO:0000313" key="2">
    <source>
        <dbReference type="Proteomes" id="UP000198420"/>
    </source>
</evidence>
<name>A0A239DRV7_9ACTN</name>
<proteinExistence type="predicted"/>
<reference evidence="2" key="1">
    <citation type="submission" date="2017-06" db="EMBL/GenBank/DDBJ databases">
        <authorList>
            <person name="Varghese N."/>
            <person name="Submissions S."/>
        </authorList>
    </citation>
    <scope>NUCLEOTIDE SEQUENCE [LARGE SCALE GENOMIC DNA]</scope>
    <source>
        <strain evidence="2">DSM 44485</strain>
    </source>
</reference>
<protein>
    <submittedName>
        <fullName evidence="1">Uncharacterized protein</fullName>
    </submittedName>
</protein>
<sequence>MRRYWMAAARGVPDLLSGHGRPVSEINDRFGGYSGKCRYRGAQAGLRSVGEVGRVCLMWRFVFF</sequence>
<dbReference type="Proteomes" id="UP000198420">
    <property type="component" value="Unassembled WGS sequence"/>
</dbReference>
<gene>
    <name evidence="1" type="ORF">SAMN06265355_11597</name>
</gene>
<dbReference type="AlphaFoldDB" id="A0A239DRV7"/>
<dbReference type="EMBL" id="FZNP01000015">
    <property type="protein sequence ID" value="SNS34304.1"/>
    <property type="molecule type" value="Genomic_DNA"/>
</dbReference>
<accession>A0A239DRV7</accession>
<keyword evidence="2" id="KW-1185">Reference proteome</keyword>